<feature type="transmembrane region" description="Helical" evidence="8">
    <location>
        <begin position="79"/>
        <end position="96"/>
    </location>
</feature>
<comment type="pathway">
    <text evidence="2">Carotenoid biosynthesis.</text>
</comment>
<evidence type="ECO:0000256" key="5">
    <source>
        <dbReference type="ARBA" id="ARBA00022989"/>
    </source>
</evidence>
<protein>
    <recommendedName>
        <fullName evidence="11">Lycopene cyclase domain-containing protein</fullName>
    </recommendedName>
</protein>
<keyword evidence="4" id="KW-0125">Carotenoid biosynthesis</keyword>
<dbReference type="NCBIfam" id="TIGR03462">
    <property type="entry name" value="CarR_dom_SF"/>
    <property type="match status" value="1"/>
</dbReference>
<keyword evidence="5 8" id="KW-1133">Transmembrane helix</keyword>
<evidence type="ECO:0000313" key="9">
    <source>
        <dbReference type="EMBL" id="GLK01403.1"/>
    </source>
</evidence>
<dbReference type="InterPro" id="IPR017825">
    <property type="entry name" value="Lycopene_cyclase_dom"/>
</dbReference>
<evidence type="ECO:0000256" key="8">
    <source>
        <dbReference type="SAM" id="Phobius"/>
    </source>
</evidence>
<keyword evidence="7" id="KW-0413">Isomerase</keyword>
<evidence type="ECO:0000256" key="7">
    <source>
        <dbReference type="ARBA" id="ARBA00023235"/>
    </source>
</evidence>
<gene>
    <name evidence="9" type="ORF">GCM10017596_11180</name>
</gene>
<comment type="caution">
    <text evidence="9">The sequence shown here is derived from an EMBL/GenBank/DDBJ whole genome shotgun (WGS) entry which is preliminary data.</text>
</comment>
<dbReference type="Proteomes" id="UP001142325">
    <property type="component" value="Unassembled WGS sequence"/>
</dbReference>
<sequence length="109" mass="11988">MPGLYLAAILVSAAGVAVCDARWRLALWRDRRRTLLLLAIGWGFLLVWDIVGIAAGVFVKGTGPWFLGIDLAPHLPLEEPFFLAFLTYLTLVLIGAGEKLWRRRGADAA</sequence>
<organism evidence="9 10">
    <name type="scientific">Microbacterium keratanolyticum</name>
    <dbReference type="NCBI Taxonomy" id="67574"/>
    <lineage>
        <taxon>Bacteria</taxon>
        <taxon>Bacillati</taxon>
        <taxon>Actinomycetota</taxon>
        <taxon>Actinomycetes</taxon>
        <taxon>Micrococcales</taxon>
        <taxon>Microbacteriaceae</taxon>
        <taxon>Microbacterium</taxon>
    </lineage>
</organism>
<reference evidence="9" key="1">
    <citation type="journal article" date="2014" name="Int. J. Syst. Evol. Microbiol.">
        <title>Complete genome sequence of Corynebacterium casei LMG S-19264T (=DSM 44701T), isolated from a smear-ripened cheese.</title>
        <authorList>
            <consortium name="US DOE Joint Genome Institute (JGI-PGF)"/>
            <person name="Walter F."/>
            <person name="Albersmeier A."/>
            <person name="Kalinowski J."/>
            <person name="Ruckert C."/>
        </authorList>
    </citation>
    <scope>NUCLEOTIDE SEQUENCE</scope>
    <source>
        <strain evidence="9">VKM Ac-1958</strain>
    </source>
</reference>
<feature type="transmembrane region" description="Helical" evidence="8">
    <location>
        <begin position="6"/>
        <end position="23"/>
    </location>
</feature>
<dbReference type="GO" id="GO:0045436">
    <property type="term" value="F:lycopene beta cyclase activity"/>
    <property type="evidence" value="ECO:0007669"/>
    <property type="project" value="UniProtKB-ARBA"/>
</dbReference>
<feature type="transmembrane region" description="Helical" evidence="8">
    <location>
        <begin position="35"/>
        <end position="59"/>
    </location>
</feature>
<evidence type="ECO:0000256" key="2">
    <source>
        <dbReference type="ARBA" id="ARBA00004829"/>
    </source>
</evidence>
<evidence type="ECO:0000313" key="10">
    <source>
        <dbReference type="Proteomes" id="UP001142325"/>
    </source>
</evidence>
<dbReference type="RefSeq" id="WP_204939049.1">
    <property type="nucleotide sequence ID" value="NZ_BAAAUM010000001.1"/>
</dbReference>
<accession>A0A9W6M8D5</accession>
<dbReference type="AlphaFoldDB" id="A0A9W6M8D5"/>
<keyword evidence="10" id="KW-1185">Reference proteome</keyword>
<evidence type="ECO:0000256" key="6">
    <source>
        <dbReference type="ARBA" id="ARBA00023136"/>
    </source>
</evidence>
<evidence type="ECO:0008006" key="11">
    <source>
        <dbReference type="Google" id="ProtNLM"/>
    </source>
</evidence>
<reference evidence="9" key="2">
    <citation type="submission" date="2023-01" db="EMBL/GenBank/DDBJ databases">
        <authorList>
            <person name="Sun Q."/>
            <person name="Evtushenko L."/>
        </authorList>
    </citation>
    <scope>NUCLEOTIDE SEQUENCE</scope>
    <source>
        <strain evidence="9">VKM Ac-1958</strain>
    </source>
</reference>
<name>A0A9W6M8D5_9MICO</name>
<dbReference type="GO" id="GO:0016872">
    <property type="term" value="F:intramolecular lyase activity"/>
    <property type="evidence" value="ECO:0007669"/>
    <property type="project" value="InterPro"/>
</dbReference>
<keyword evidence="3 8" id="KW-0812">Transmembrane</keyword>
<dbReference type="GO" id="GO:0016020">
    <property type="term" value="C:membrane"/>
    <property type="evidence" value="ECO:0007669"/>
    <property type="project" value="UniProtKB-SubCell"/>
</dbReference>
<evidence type="ECO:0000256" key="3">
    <source>
        <dbReference type="ARBA" id="ARBA00022692"/>
    </source>
</evidence>
<evidence type="ECO:0000256" key="1">
    <source>
        <dbReference type="ARBA" id="ARBA00004141"/>
    </source>
</evidence>
<keyword evidence="6 8" id="KW-0472">Membrane</keyword>
<evidence type="ECO:0000256" key="4">
    <source>
        <dbReference type="ARBA" id="ARBA00022746"/>
    </source>
</evidence>
<comment type="subcellular location">
    <subcellularLocation>
        <location evidence="1">Membrane</location>
        <topology evidence="1">Multi-pass membrane protein</topology>
    </subcellularLocation>
</comment>
<proteinExistence type="predicted"/>
<dbReference type="EMBL" id="BSET01000001">
    <property type="protein sequence ID" value="GLK01403.1"/>
    <property type="molecule type" value="Genomic_DNA"/>
</dbReference>
<dbReference type="GO" id="GO:0016117">
    <property type="term" value="P:carotenoid biosynthetic process"/>
    <property type="evidence" value="ECO:0007669"/>
    <property type="project" value="UniProtKB-KW"/>
</dbReference>